<feature type="transmembrane region" description="Helical" evidence="6">
    <location>
        <begin position="130"/>
        <end position="150"/>
    </location>
</feature>
<feature type="transmembrane region" description="Helical" evidence="6">
    <location>
        <begin position="162"/>
        <end position="181"/>
    </location>
</feature>
<dbReference type="Proteomes" id="UP000094455">
    <property type="component" value="Unassembled WGS sequence"/>
</dbReference>
<protein>
    <recommendedName>
        <fullName evidence="9">PQ-loop repeat-containing protein</fullName>
    </recommendedName>
</protein>
<keyword evidence="3 6" id="KW-1133">Transmembrane helix</keyword>
<feature type="region of interest" description="Disordered" evidence="5">
    <location>
        <begin position="245"/>
        <end position="311"/>
    </location>
</feature>
<dbReference type="PANTHER" id="PTHR16201:SF37">
    <property type="entry name" value="PQ-LOOP REPEAT-CONTAINING PROTEIN"/>
    <property type="match status" value="1"/>
</dbReference>
<evidence type="ECO:0008006" key="9">
    <source>
        <dbReference type="Google" id="ProtNLM"/>
    </source>
</evidence>
<keyword evidence="8" id="KW-1185">Reference proteome</keyword>
<dbReference type="AlphaFoldDB" id="A0A1E3NEY4"/>
<feature type="transmembrane region" description="Helical" evidence="6">
    <location>
        <begin position="96"/>
        <end position="118"/>
    </location>
</feature>
<dbReference type="OrthoDB" id="407617at2759"/>
<keyword evidence="2 6" id="KW-0812">Transmembrane</keyword>
<evidence type="ECO:0000313" key="8">
    <source>
        <dbReference type="Proteomes" id="UP000094455"/>
    </source>
</evidence>
<proteinExistence type="predicted"/>
<feature type="transmembrane region" description="Helical" evidence="6">
    <location>
        <begin position="193"/>
        <end position="215"/>
    </location>
</feature>
<feature type="compositionally biased region" description="Polar residues" evidence="5">
    <location>
        <begin position="255"/>
        <end position="265"/>
    </location>
</feature>
<evidence type="ECO:0000256" key="3">
    <source>
        <dbReference type="ARBA" id="ARBA00022989"/>
    </source>
</evidence>
<evidence type="ECO:0000256" key="5">
    <source>
        <dbReference type="SAM" id="MobiDB-lite"/>
    </source>
</evidence>
<dbReference type="GeneID" id="30181452"/>
<reference evidence="7 8" key="1">
    <citation type="journal article" date="2016" name="Proc. Natl. Acad. Sci. U.S.A.">
        <title>Comparative genomics of biotechnologically important yeasts.</title>
        <authorList>
            <person name="Riley R."/>
            <person name="Haridas S."/>
            <person name="Wolfe K.H."/>
            <person name="Lopes M.R."/>
            <person name="Hittinger C.T."/>
            <person name="Goeker M."/>
            <person name="Salamov A.A."/>
            <person name="Wisecaver J.H."/>
            <person name="Long T.M."/>
            <person name="Calvey C.H."/>
            <person name="Aerts A.L."/>
            <person name="Barry K.W."/>
            <person name="Choi C."/>
            <person name="Clum A."/>
            <person name="Coughlan A.Y."/>
            <person name="Deshpande S."/>
            <person name="Douglass A.P."/>
            <person name="Hanson S.J."/>
            <person name="Klenk H.-P."/>
            <person name="LaButti K.M."/>
            <person name="Lapidus A."/>
            <person name="Lindquist E.A."/>
            <person name="Lipzen A.M."/>
            <person name="Meier-Kolthoff J.P."/>
            <person name="Ohm R.A."/>
            <person name="Otillar R.P."/>
            <person name="Pangilinan J.L."/>
            <person name="Peng Y."/>
            <person name="Rokas A."/>
            <person name="Rosa C.A."/>
            <person name="Scheuner C."/>
            <person name="Sibirny A.A."/>
            <person name="Slot J.C."/>
            <person name="Stielow J.B."/>
            <person name="Sun H."/>
            <person name="Kurtzman C.P."/>
            <person name="Blackwell M."/>
            <person name="Grigoriev I.V."/>
            <person name="Jeffries T.W."/>
        </authorList>
    </citation>
    <scope>NUCLEOTIDE SEQUENCE [LARGE SCALE GENOMIC DNA]</scope>
    <source>
        <strain evidence="7 8">NRRL Y-2026</strain>
    </source>
</reference>
<dbReference type="EMBL" id="KV454006">
    <property type="protein sequence ID" value="ODQ44715.1"/>
    <property type="molecule type" value="Genomic_DNA"/>
</dbReference>
<evidence type="ECO:0000256" key="2">
    <source>
        <dbReference type="ARBA" id="ARBA00022692"/>
    </source>
</evidence>
<feature type="transmembrane region" description="Helical" evidence="6">
    <location>
        <begin position="70"/>
        <end position="89"/>
    </location>
</feature>
<feature type="compositionally biased region" description="Basic and acidic residues" evidence="5">
    <location>
        <begin position="276"/>
        <end position="289"/>
    </location>
</feature>
<dbReference type="Gene3D" id="1.20.1280.290">
    <property type="match status" value="1"/>
</dbReference>
<dbReference type="InterPro" id="IPR006603">
    <property type="entry name" value="PQ-loop_rpt"/>
</dbReference>
<evidence type="ECO:0000256" key="4">
    <source>
        <dbReference type="ARBA" id="ARBA00023136"/>
    </source>
</evidence>
<dbReference type="RefSeq" id="XP_019015828.1">
    <property type="nucleotide sequence ID" value="XM_019164765.1"/>
</dbReference>
<dbReference type="GO" id="GO:0016020">
    <property type="term" value="C:membrane"/>
    <property type="evidence" value="ECO:0007669"/>
    <property type="project" value="UniProtKB-SubCell"/>
</dbReference>
<dbReference type="InterPro" id="IPR051415">
    <property type="entry name" value="LAAT-1"/>
</dbReference>
<gene>
    <name evidence="7" type="ORF">PICMEDRAFT_74423</name>
</gene>
<feature type="transmembrane region" description="Helical" evidence="6">
    <location>
        <begin position="38"/>
        <end position="58"/>
    </location>
</feature>
<dbReference type="SMART" id="SM00679">
    <property type="entry name" value="CTNS"/>
    <property type="match status" value="2"/>
</dbReference>
<accession>A0A1E3NEY4</accession>
<evidence type="ECO:0000256" key="6">
    <source>
        <dbReference type="SAM" id="Phobius"/>
    </source>
</evidence>
<dbReference type="PANTHER" id="PTHR16201">
    <property type="entry name" value="SEVEN TRANSMEMBRANE PROTEIN 1-RELATED"/>
    <property type="match status" value="1"/>
</dbReference>
<comment type="subcellular location">
    <subcellularLocation>
        <location evidence="1">Membrane</location>
        <topology evidence="1">Multi-pass membrane protein</topology>
    </subcellularLocation>
</comment>
<keyword evidence="4 6" id="KW-0472">Membrane</keyword>
<sequence length="311" mass="35041">MVSATANVLATIGTVCWCVQLIPQIYHNYRRKNTEGFPEVMVIFWCLCAPFFAVFVVVEDASIPIMLQPHLFGFFCTVVYVQVMYYPPISRPKKQIILRTGIFVLFQICLEVGCIIPLRKVYQRGTTWPTLIFGIIASILIAFGLIPPYFELWKRDGRVVGINFLFLLVDLSGAVFSLASLAVDPADLDIMGLVLYTICATLEVGIFISQFVWLVRFRLFKKTKTNDLEQISRSATIENDVEFLGKDDKDESNDTDSCFSNNESASELAAEITRNGADESPAKQEKLKGTEQYLPLEQDLPDLSPYQTLAD</sequence>
<evidence type="ECO:0000313" key="7">
    <source>
        <dbReference type="EMBL" id="ODQ44715.1"/>
    </source>
</evidence>
<feature type="transmembrane region" description="Helical" evidence="6">
    <location>
        <begin position="6"/>
        <end position="26"/>
    </location>
</feature>
<name>A0A1E3NEY4_9ASCO</name>
<dbReference type="Pfam" id="PF04193">
    <property type="entry name" value="PQ-loop"/>
    <property type="match status" value="1"/>
</dbReference>
<organism evidence="7 8">
    <name type="scientific">Pichia membranifaciens NRRL Y-2026</name>
    <dbReference type="NCBI Taxonomy" id="763406"/>
    <lineage>
        <taxon>Eukaryota</taxon>
        <taxon>Fungi</taxon>
        <taxon>Dikarya</taxon>
        <taxon>Ascomycota</taxon>
        <taxon>Saccharomycotina</taxon>
        <taxon>Pichiomycetes</taxon>
        <taxon>Pichiales</taxon>
        <taxon>Pichiaceae</taxon>
        <taxon>Pichia</taxon>
    </lineage>
</organism>
<evidence type="ECO:0000256" key="1">
    <source>
        <dbReference type="ARBA" id="ARBA00004141"/>
    </source>
</evidence>